<dbReference type="STRING" id="1612202.SAMN05421734_10376"/>
<sequence>MMRHPNRMFILYGVVTFILFIIMTLMIVPLTTAGDQVIATLVLLGAFAVHLVLYYQVYLNYIRPVQMTNRIIDELVKGNYRVNANESFHQDTGHLAYSVNRLARHLQSLNRQEKMHSRQLRTVIDNMESGIMLIDFKGYVDLVNRKFVDLFGKTESSYHNQIYYDVMKQKNVYQVVQEAFLYEQTVKDSIIVSKDGYKNYIEIVGAPFFNESDDIRGVVLVFHDITDLKKVEEMRKDFVANVSHELKTPMTSIKGFAETLIEDDQLDQSVRHHFLSIIYNESTRLQTLIDDLLELSKIEKEGFQLTRLPVDIHALINSCLTIIEPIAEKKQIKVISRLDKKVTIHVDHDRLKQVILNLLFNAVSYTPENGEIVIDVTNQDHWFNLSIQDNGIGIPNDLKNRIFERFYRVDKARSRETGGTGLGLAIVKHIVEAHGGFIEVESELNKGSTFTVSIPD</sequence>
<keyword evidence="5" id="KW-0597">Phosphoprotein</keyword>
<dbReference type="SUPFAM" id="SSF47384">
    <property type="entry name" value="Homodimeric domain of signal transducing histidine kinase"/>
    <property type="match status" value="1"/>
</dbReference>
<dbReference type="PRINTS" id="PR00344">
    <property type="entry name" value="BCTRLSENSOR"/>
</dbReference>
<evidence type="ECO:0000256" key="12">
    <source>
        <dbReference type="SAM" id="Phobius"/>
    </source>
</evidence>
<dbReference type="NCBIfam" id="TIGR00229">
    <property type="entry name" value="sensory_box"/>
    <property type="match status" value="1"/>
</dbReference>
<dbReference type="SMART" id="SM00091">
    <property type="entry name" value="PAS"/>
    <property type="match status" value="1"/>
</dbReference>
<keyword evidence="9" id="KW-0067">ATP-binding</keyword>
<dbReference type="InterPro" id="IPR003594">
    <property type="entry name" value="HATPase_dom"/>
</dbReference>
<dbReference type="SMART" id="SM00388">
    <property type="entry name" value="HisKA"/>
    <property type="match status" value="1"/>
</dbReference>
<dbReference type="FunFam" id="3.30.565.10:FF:000006">
    <property type="entry name" value="Sensor histidine kinase WalK"/>
    <property type="match status" value="1"/>
</dbReference>
<dbReference type="SMART" id="SM00387">
    <property type="entry name" value="HATPase_c"/>
    <property type="match status" value="1"/>
</dbReference>
<name>A0A1G6HK93_9BACI</name>
<keyword evidence="4" id="KW-1003">Cell membrane</keyword>
<evidence type="ECO:0000256" key="4">
    <source>
        <dbReference type="ARBA" id="ARBA00022475"/>
    </source>
</evidence>
<keyword evidence="17" id="KW-1185">Reference proteome</keyword>
<dbReference type="InterPro" id="IPR000014">
    <property type="entry name" value="PAS"/>
</dbReference>
<dbReference type="CDD" id="cd00130">
    <property type="entry name" value="PAS"/>
    <property type="match status" value="1"/>
</dbReference>
<dbReference type="CDD" id="cd00082">
    <property type="entry name" value="HisKA"/>
    <property type="match status" value="1"/>
</dbReference>
<dbReference type="NCBIfam" id="NF046044">
    <property type="entry name" value="PnpS"/>
    <property type="match status" value="1"/>
</dbReference>
<dbReference type="RefSeq" id="WP_245719397.1">
    <property type="nucleotide sequence ID" value="NZ_FMYI01000003.1"/>
</dbReference>
<evidence type="ECO:0000259" key="13">
    <source>
        <dbReference type="PROSITE" id="PS50109"/>
    </source>
</evidence>
<dbReference type="Gene3D" id="3.30.450.20">
    <property type="entry name" value="PAS domain"/>
    <property type="match status" value="1"/>
</dbReference>
<dbReference type="CDD" id="cd00075">
    <property type="entry name" value="HATPase"/>
    <property type="match status" value="1"/>
</dbReference>
<dbReference type="GO" id="GO:0006355">
    <property type="term" value="P:regulation of DNA-templated transcription"/>
    <property type="evidence" value="ECO:0007669"/>
    <property type="project" value="InterPro"/>
</dbReference>
<evidence type="ECO:0000259" key="14">
    <source>
        <dbReference type="PROSITE" id="PS50112"/>
    </source>
</evidence>
<evidence type="ECO:0000256" key="5">
    <source>
        <dbReference type="ARBA" id="ARBA00022553"/>
    </source>
</evidence>
<evidence type="ECO:0000256" key="7">
    <source>
        <dbReference type="ARBA" id="ARBA00022741"/>
    </source>
</evidence>
<dbReference type="Gene3D" id="6.10.340.10">
    <property type="match status" value="1"/>
</dbReference>
<proteinExistence type="predicted"/>
<gene>
    <name evidence="16" type="ORF">SAMN05421734_10376</name>
</gene>
<dbReference type="InterPro" id="IPR035965">
    <property type="entry name" value="PAS-like_dom_sf"/>
</dbReference>
<dbReference type="Gene3D" id="1.10.287.130">
    <property type="match status" value="1"/>
</dbReference>
<evidence type="ECO:0000256" key="3">
    <source>
        <dbReference type="ARBA" id="ARBA00012438"/>
    </source>
</evidence>
<dbReference type="AlphaFoldDB" id="A0A1G6HK93"/>
<dbReference type="EMBL" id="FMYI01000003">
    <property type="protein sequence ID" value="SDB94672.1"/>
    <property type="molecule type" value="Genomic_DNA"/>
</dbReference>
<dbReference type="SUPFAM" id="SSF55785">
    <property type="entry name" value="PYP-like sensor domain (PAS domain)"/>
    <property type="match status" value="1"/>
</dbReference>
<dbReference type="InterPro" id="IPR036097">
    <property type="entry name" value="HisK_dim/P_sf"/>
</dbReference>
<keyword evidence="10" id="KW-0902">Two-component regulatory system</keyword>
<dbReference type="InterPro" id="IPR013767">
    <property type="entry name" value="PAS_fold"/>
</dbReference>
<evidence type="ECO:0000259" key="15">
    <source>
        <dbReference type="PROSITE" id="PS50113"/>
    </source>
</evidence>
<dbReference type="PROSITE" id="PS50109">
    <property type="entry name" value="HIS_KIN"/>
    <property type="match status" value="1"/>
</dbReference>
<evidence type="ECO:0000256" key="8">
    <source>
        <dbReference type="ARBA" id="ARBA00022777"/>
    </source>
</evidence>
<reference evidence="17" key="1">
    <citation type="submission" date="2016-09" db="EMBL/GenBank/DDBJ databases">
        <authorList>
            <person name="Varghese N."/>
            <person name="Submissions S."/>
        </authorList>
    </citation>
    <scope>NUCLEOTIDE SEQUENCE [LARGE SCALE GENOMIC DNA]</scope>
    <source>
        <strain evidence="17">S5</strain>
    </source>
</reference>
<organism evidence="16 17">
    <name type="scientific">Pelagirhabdus alkalitolerans</name>
    <dbReference type="NCBI Taxonomy" id="1612202"/>
    <lineage>
        <taxon>Bacteria</taxon>
        <taxon>Bacillati</taxon>
        <taxon>Bacillota</taxon>
        <taxon>Bacilli</taxon>
        <taxon>Bacillales</taxon>
        <taxon>Bacillaceae</taxon>
        <taxon>Pelagirhabdus</taxon>
    </lineage>
</organism>
<dbReference type="InterPro" id="IPR036890">
    <property type="entry name" value="HATPase_C_sf"/>
</dbReference>
<dbReference type="Proteomes" id="UP000242949">
    <property type="component" value="Unassembled WGS sequence"/>
</dbReference>
<evidence type="ECO:0000256" key="6">
    <source>
        <dbReference type="ARBA" id="ARBA00022679"/>
    </source>
</evidence>
<dbReference type="PANTHER" id="PTHR45453">
    <property type="entry name" value="PHOSPHATE REGULON SENSOR PROTEIN PHOR"/>
    <property type="match status" value="1"/>
</dbReference>
<evidence type="ECO:0000256" key="10">
    <source>
        <dbReference type="ARBA" id="ARBA00023012"/>
    </source>
</evidence>
<evidence type="ECO:0000256" key="1">
    <source>
        <dbReference type="ARBA" id="ARBA00000085"/>
    </source>
</evidence>
<dbReference type="PROSITE" id="PS50112">
    <property type="entry name" value="PAS"/>
    <property type="match status" value="1"/>
</dbReference>
<dbReference type="InterPro" id="IPR003661">
    <property type="entry name" value="HisK_dim/P_dom"/>
</dbReference>
<dbReference type="InterPro" id="IPR004358">
    <property type="entry name" value="Sig_transdc_His_kin-like_C"/>
</dbReference>
<keyword evidence="12" id="KW-0812">Transmembrane</keyword>
<dbReference type="PROSITE" id="PS50113">
    <property type="entry name" value="PAC"/>
    <property type="match status" value="1"/>
</dbReference>
<feature type="domain" description="Histidine kinase" evidence="13">
    <location>
        <begin position="241"/>
        <end position="456"/>
    </location>
</feature>
<comment type="subcellular location">
    <subcellularLocation>
        <location evidence="2">Cell membrane</location>
        <topology evidence="2">Multi-pass membrane protein</topology>
    </subcellularLocation>
</comment>
<dbReference type="GO" id="GO:0004721">
    <property type="term" value="F:phosphoprotein phosphatase activity"/>
    <property type="evidence" value="ECO:0007669"/>
    <property type="project" value="TreeGrafter"/>
</dbReference>
<evidence type="ECO:0000256" key="11">
    <source>
        <dbReference type="ARBA" id="ARBA00023136"/>
    </source>
</evidence>
<keyword evidence="7" id="KW-0547">Nucleotide-binding</keyword>
<keyword evidence="11 12" id="KW-0472">Membrane</keyword>
<dbReference type="Pfam" id="PF00512">
    <property type="entry name" value="HisKA"/>
    <property type="match status" value="1"/>
</dbReference>
<dbReference type="InterPro" id="IPR000700">
    <property type="entry name" value="PAS-assoc_C"/>
</dbReference>
<evidence type="ECO:0000313" key="17">
    <source>
        <dbReference type="Proteomes" id="UP000242949"/>
    </source>
</evidence>
<keyword evidence="6" id="KW-0808">Transferase</keyword>
<dbReference type="Gene3D" id="3.30.565.10">
    <property type="entry name" value="Histidine kinase-like ATPase, C-terminal domain"/>
    <property type="match status" value="1"/>
</dbReference>
<dbReference type="GO" id="GO:0005886">
    <property type="term" value="C:plasma membrane"/>
    <property type="evidence" value="ECO:0007669"/>
    <property type="project" value="UniProtKB-SubCell"/>
</dbReference>
<keyword evidence="12" id="KW-1133">Transmembrane helix</keyword>
<feature type="transmembrane region" description="Helical" evidence="12">
    <location>
        <begin position="37"/>
        <end position="57"/>
    </location>
</feature>
<dbReference type="SUPFAM" id="SSF55874">
    <property type="entry name" value="ATPase domain of HSP90 chaperone/DNA topoisomerase II/histidine kinase"/>
    <property type="match status" value="1"/>
</dbReference>
<evidence type="ECO:0000256" key="2">
    <source>
        <dbReference type="ARBA" id="ARBA00004651"/>
    </source>
</evidence>
<feature type="transmembrane region" description="Helical" evidence="12">
    <location>
        <begin position="9"/>
        <end position="31"/>
    </location>
</feature>
<comment type="catalytic activity">
    <reaction evidence="1">
        <text>ATP + protein L-histidine = ADP + protein N-phospho-L-histidine.</text>
        <dbReference type="EC" id="2.7.13.3"/>
    </reaction>
</comment>
<evidence type="ECO:0000313" key="16">
    <source>
        <dbReference type="EMBL" id="SDB94672.1"/>
    </source>
</evidence>
<dbReference type="FunFam" id="1.10.287.130:FF:000008">
    <property type="entry name" value="Two-component sensor histidine kinase"/>
    <property type="match status" value="1"/>
</dbReference>
<dbReference type="InterPro" id="IPR005467">
    <property type="entry name" value="His_kinase_dom"/>
</dbReference>
<dbReference type="GO" id="GO:0016036">
    <property type="term" value="P:cellular response to phosphate starvation"/>
    <property type="evidence" value="ECO:0007669"/>
    <property type="project" value="TreeGrafter"/>
</dbReference>
<dbReference type="EC" id="2.7.13.3" evidence="3"/>
<dbReference type="Pfam" id="PF00989">
    <property type="entry name" value="PAS"/>
    <property type="match status" value="1"/>
</dbReference>
<dbReference type="GO" id="GO:0005524">
    <property type="term" value="F:ATP binding"/>
    <property type="evidence" value="ECO:0007669"/>
    <property type="project" value="UniProtKB-KW"/>
</dbReference>
<feature type="domain" description="PAC" evidence="15">
    <location>
        <begin position="184"/>
        <end position="237"/>
    </location>
</feature>
<dbReference type="Pfam" id="PF02518">
    <property type="entry name" value="HATPase_c"/>
    <property type="match status" value="1"/>
</dbReference>
<protein>
    <recommendedName>
        <fullName evidence="3">histidine kinase</fullName>
        <ecNumber evidence="3">2.7.13.3</ecNumber>
    </recommendedName>
</protein>
<keyword evidence="8 16" id="KW-0418">Kinase</keyword>
<dbReference type="InterPro" id="IPR050351">
    <property type="entry name" value="BphY/WalK/GraS-like"/>
</dbReference>
<feature type="domain" description="PAS" evidence="14">
    <location>
        <begin position="116"/>
        <end position="189"/>
    </location>
</feature>
<dbReference type="GO" id="GO:0000155">
    <property type="term" value="F:phosphorelay sensor kinase activity"/>
    <property type="evidence" value="ECO:0007669"/>
    <property type="project" value="InterPro"/>
</dbReference>
<accession>A0A1G6HK93</accession>
<evidence type="ECO:0000256" key="9">
    <source>
        <dbReference type="ARBA" id="ARBA00022840"/>
    </source>
</evidence>
<dbReference type="PANTHER" id="PTHR45453:SF1">
    <property type="entry name" value="PHOSPHATE REGULON SENSOR PROTEIN PHOR"/>
    <property type="match status" value="1"/>
</dbReference>